<dbReference type="AlphaFoldDB" id="A0A8W8JVC7"/>
<feature type="coiled-coil region" evidence="1">
    <location>
        <begin position="202"/>
        <end position="236"/>
    </location>
</feature>
<feature type="domain" description="Myb/SANT-like DNA-binding" evidence="2">
    <location>
        <begin position="7"/>
        <end position="81"/>
    </location>
</feature>
<dbReference type="EnsemblMetazoa" id="G21015.1">
    <property type="protein sequence ID" value="G21015.1:cds"/>
    <property type="gene ID" value="G21015"/>
</dbReference>
<keyword evidence="1" id="KW-0175">Coiled coil</keyword>
<accession>A0A8W8JVC7</accession>
<proteinExistence type="predicted"/>
<evidence type="ECO:0000313" key="4">
    <source>
        <dbReference type="Proteomes" id="UP000005408"/>
    </source>
</evidence>
<sequence>MTEKKPRKPNWTSEEMEVLAEAYLSSYKVIRGKLTPVVTSEVKKRAWENITDKVNAVSLCLRTVEETRKRLQDVQSCIKKKEAYRKKEAGMTGGGPPTEITFKPWELTILSTISPVSIYGIEGGADTGKEECAVKEVSGPSGDCYVPPGLIVTETVQVDVVADAEDSQQKCSTSCEVGDFDMRHSRKIERKTEKQKRHNGPVNGMEDLLELKRKRLEIEERKVHALERIATVLERQQSDQMIHHSPSFSVSPIIKFH</sequence>
<evidence type="ECO:0000313" key="3">
    <source>
        <dbReference type="EnsemblMetazoa" id="G21015.1:cds"/>
    </source>
</evidence>
<protein>
    <recommendedName>
        <fullName evidence="2">Myb/SANT-like DNA-binding domain-containing protein</fullName>
    </recommendedName>
</protein>
<dbReference type="InterPro" id="IPR028002">
    <property type="entry name" value="Myb_DNA-bind_5"/>
</dbReference>
<evidence type="ECO:0000256" key="1">
    <source>
        <dbReference type="SAM" id="Coils"/>
    </source>
</evidence>
<dbReference type="PANTHER" id="PTHR23098">
    <property type="entry name" value="AGAP001331-PA-RELATED"/>
    <property type="match status" value="1"/>
</dbReference>
<dbReference type="PANTHER" id="PTHR23098:SF23">
    <property type="entry name" value="MYB-RELATED TRANSCRIPTION FACTOR, PARTNER OF PROFILIN-LIKE ISOFORM X2-RELATED"/>
    <property type="match status" value="1"/>
</dbReference>
<dbReference type="OMA" id="CSTSCEV"/>
<organism evidence="3 4">
    <name type="scientific">Magallana gigas</name>
    <name type="common">Pacific oyster</name>
    <name type="synonym">Crassostrea gigas</name>
    <dbReference type="NCBI Taxonomy" id="29159"/>
    <lineage>
        <taxon>Eukaryota</taxon>
        <taxon>Metazoa</taxon>
        <taxon>Spiralia</taxon>
        <taxon>Lophotrochozoa</taxon>
        <taxon>Mollusca</taxon>
        <taxon>Bivalvia</taxon>
        <taxon>Autobranchia</taxon>
        <taxon>Pteriomorphia</taxon>
        <taxon>Ostreida</taxon>
        <taxon>Ostreoidea</taxon>
        <taxon>Ostreidae</taxon>
        <taxon>Magallana</taxon>
    </lineage>
</organism>
<reference evidence="3" key="1">
    <citation type="submission" date="2022-08" db="UniProtKB">
        <authorList>
            <consortium name="EnsemblMetazoa"/>
        </authorList>
    </citation>
    <scope>IDENTIFICATION</scope>
    <source>
        <strain evidence="3">05x7-T-G4-1.051#20</strain>
    </source>
</reference>
<keyword evidence="4" id="KW-1185">Reference proteome</keyword>
<dbReference type="Pfam" id="PF13873">
    <property type="entry name" value="Myb_DNA-bind_5"/>
    <property type="match status" value="1"/>
</dbReference>
<dbReference type="Proteomes" id="UP000005408">
    <property type="component" value="Unassembled WGS sequence"/>
</dbReference>
<dbReference type="OrthoDB" id="6148742at2759"/>
<dbReference type="GO" id="GO:0005634">
    <property type="term" value="C:nucleus"/>
    <property type="evidence" value="ECO:0007669"/>
    <property type="project" value="TreeGrafter"/>
</dbReference>
<name>A0A8W8JVC7_MAGGI</name>
<evidence type="ECO:0000259" key="2">
    <source>
        <dbReference type="Pfam" id="PF13873"/>
    </source>
</evidence>